<feature type="compositionally biased region" description="Polar residues" evidence="2">
    <location>
        <begin position="9"/>
        <end position="29"/>
    </location>
</feature>
<feature type="compositionally biased region" description="Polar residues" evidence="2">
    <location>
        <begin position="38"/>
        <end position="47"/>
    </location>
</feature>
<evidence type="ECO:0000256" key="2">
    <source>
        <dbReference type="SAM" id="MobiDB-lite"/>
    </source>
</evidence>
<evidence type="ECO:0000256" key="1">
    <source>
        <dbReference type="SAM" id="Coils"/>
    </source>
</evidence>
<dbReference type="AlphaFoldDB" id="A0A642V8K8"/>
<dbReference type="Proteomes" id="UP000761534">
    <property type="component" value="Unassembled WGS sequence"/>
</dbReference>
<proteinExistence type="predicted"/>
<organism evidence="3 4">
    <name type="scientific">Trichomonascus ciferrii</name>
    <dbReference type="NCBI Taxonomy" id="44093"/>
    <lineage>
        <taxon>Eukaryota</taxon>
        <taxon>Fungi</taxon>
        <taxon>Dikarya</taxon>
        <taxon>Ascomycota</taxon>
        <taxon>Saccharomycotina</taxon>
        <taxon>Dipodascomycetes</taxon>
        <taxon>Dipodascales</taxon>
        <taxon>Trichomonascaceae</taxon>
        <taxon>Trichomonascus</taxon>
        <taxon>Trichomonascus ciferrii complex</taxon>
    </lineage>
</organism>
<feature type="compositionally biased region" description="Polar residues" evidence="2">
    <location>
        <begin position="126"/>
        <end position="136"/>
    </location>
</feature>
<feature type="region of interest" description="Disordered" evidence="2">
    <location>
        <begin position="113"/>
        <end position="137"/>
    </location>
</feature>
<comment type="caution">
    <text evidence="3">The sequence shown here is derived from an EMBL/GenBank/DDBJ whole genome shotgun (WGS) entry which is preliminary data.</text>
</comment>
<sequence length="219" mass="24621">MLVMPVDSDTVSSKNNTSFNFGNTPSLTGSPRRIPDLSVSTSETPLSRKSPVRRGFNSQHQSPSNAEWTAPASSPPRRTGRTEYLRDSPVKLRPTSARIARQAEGILTTLDTAGQTPFRSPKRNMVNGSPGYSQRPANRYAENNKENVPKRRKVVKFEDEEQDAISSKDIYNRGLERIVLDLQQQVQRLQRDHSAAISAMQEKIEAQSCLIDKLLEERR</sequence>
<feature type="compositionally biased region" description="Polar residues" evidence="2">
    <location>
        <begin position="56"/>
        <end position="67"/>
    </location>
</feature>
<dbReference type="VEuPathDB" id="FungiDB:TRICI_001659"/>
<feature type="coiled-coil region" evidence="1">
    <location>
        <begin position="172"/>
        <end position="217"/>
    </location>
</feature>
<accession>A0A642V8K8</accession>
<keyword evidence="4" id="KW-1185">Reference proteome</keyword>
<feature type="region of interest" description="Disordered" evidence="2">
    <location>
        <begin position="1"/>
        <end position="92"/>
    </location>
</feature>
<gene>
    <name evidence="3" type="ORF">TRICI_001659</name>
</gene>
<protein>
    <submittedName>
        <fullName evidence="3">Uncharacterized protein</fullName>
    </submittedName>
</protein>
<dbReference type="EMBL" id="SWFS01000118">
    <property type="protein sequence ID" value="KAA8916168.1"/>
    <property type="molecule type" value="Genomic_DNA"/>
</dbReference>
<reference evidence="3" key="1">
    <citation type="journal article" date="2019" name="G3 (Bethesda)">
        <title>Genome Assemblies of Two Rare Opportunistic Yeast Pathogens: Diutina rugosa (syn. Candida rugosa) and Trichomonascus ciferrii (syn. Candida ciferrii).</title>
        <authorList>
            <person name="Mixao V."/>
            <person name="Saus E."/>
            <person name="Hansen A.P."/>
            <person name="Lass-Florl C."/>
            <person name="Gabaldon T."/>
        </authorList>
    </citation>
    <scope>NUCLEOTIDE SEQUENCE</scope>
    <source>
        <strain evidence="3">CBS 4856</strain>
    </source>
</reference>
<feature type="compositionally biased region" description="Basic and acidic residues" evidence="2">
    <location>
        <begin position="80"/>
        <end position="90"/>
    </location>
</feature>
<evidence type="ECO:0000313" key="4">
    <source>
        <dbReference type="Proteomes" id="UP000761534"/>
    </source>
</evidence>
<name>A0A642V8K8_9ASCO</name>
<keyword evidence="1" id="KW-0175">Coiled coil</keyword>
<evidence type="ECO:0000313" key="3">
    <source>
        <dbReference type="EMBL" id="KAA8916168.1"/>
    </source>
</evidence>